<reference evidence="1 2" key="1">
    <citation type="journal article" date="2024" name="BMC Genomics">
        <title>De novo assembly and annotation of Popillia japonica's genome with initial clues to its potential as an invasive pest.</title>
        <authorList>
            <person name="Cucini C."/>
            <person name="Boschi S."/>
            <person name="Funari R."/>
            <person name="Cardaioli E."/>
            <person name="Iannotti N."/>
            <person name="Marturano G."/>
            <person name="Paoli F."/>
            <person name="Bruttini M."/>
            <person name="Carapelli A."/>
            <person name="Frati F."/>
            <person name="Nardi F."/>
        </authorList>
    </citation>
    <scope>NUCLEOTIDE SEQUENCE [LARGE SCALE GENOMIC DNA]</scope>
    <source>
        <strain evidence="1">DMR45628</strain>
    </source>
</reference>
<keyword evidence="2" id="KW-1185">Reference proteome</keyword>
<dbReference type="Proteomes" id="UP001458880">
    <property type="component" value="Unassembled WGS sequence"/>
</dbReference>
<evidence type="ECO:0000313" key="2">
    <source>
        <dbReference type="Proteomes" id="UP001458880"/>
    </source>
</evidence>
<organism evidence="1 2">
    <name type="scientific">Popillia japonica</name>
    <name type="common">Japanese beetle</name>
    <dbReference type="NCBI Taxonomy" id="7064"/>
    <lineage>
        <taxon>Eukaryota</taxon>
        <taxon>Metazoa</taxon>
        <taxon>Ecdysozoa</taxon>
        <taxon>Arthropoda</taxon>
        <taxon>Hexapoda</taxon>
        <taxon>Insecta</taxon>
        <taxon>Pterygota</taxon>
        <taxon>Neoptera</taxon>
        <taxon>Endopterygota</taxon>
        <taxon>Coleoptera</taxon>
        <taxon>Polyphaga</taxon>
        <taxon>Scarabaeiformia</taxon>
        <taxon>Scarabaeidae</taxon>
        <taxon>Rutelinae</taxon>
        <taxon>Popillia</taxon>
    </lineage>
</organism>
<evidence type="ECO:0000313" key="1">
    <source>
        <dbReference type="EMBL" id="KAK9759316.1"/>
    </source>
</evidence>
<proteinExistence type="predicted"/>
<gene>
    <name evidence="1" type="ORF">QE152_g10</name>
</gene>
<name>A0AAW1NKX0_POPJA</name>
<sequence>MSHVKTNSVGISSKSSRFFGNRKNRTLFMLKIRKFDRRRISNTLPNNVGHRTESFHDAFELFGSWFGSWRTRTMLADRSS</sequence>
<comment type="caution">
    <text evidence="1">The sequence shown here is derived from an EMBL/GenBank/DDBJ whole genome shotgun (WGS) entry which is preliminary data.</text>
</comment>
<protein>
    <submittedName>
        <fullName evidence="1">Uncharacterized protein</fullName>
    </submittedName>
</protein>
<accession>A0AAW1NKX0</accession>
<dbReference type="AlphaFoldDB" id="A0AAW1NKX0"/>
<dbReference type="EMBL" id="JASPKY010000001">
    <property type="protein sequence ID" value="KAK9759316.1"/>
    <property type="molecule type" value="Genomic_DNA"/>
</dbReference>